<proteinExistence type="predicted"/>
<dbReference type="AlphaFoldDB" id="A0A1C3E519"/>
<accession>A0A1C3E519</accession>
<dbReference type="RefSeq" id="WP_068905717.1">
    <property type="nucleotide sequence ID" value="NZ_JBHUIF010000013.1"/>
</dbReference>
<dbReference type="InterPro" id="IPR012349">
    <property type="entry name" value="Split_barrel_FMN-bd"/>
</dbReference>
<keyword evidence="2" id="KW-1185">Reference proteome</keyword>
<evidence type="ECO:0000313" key="2">
    <source>
        <dbReference type="Proteomes" id="UP000094936"/>
    </source>
</evidence>
<dbReference type="PANTHER" id="PTHR35802:SF1">
    <property type="entry name" value="PROTEASE SYNTHASE AND SPORULATION PROTEIN PAI 2"/>
    <property type="match status" value="1"/>
</dbReference>
<comment type="caution">
    <text evidence="1">The sequence shown here is derived from an EMBL/GenBank/DDBJ whole genome shotgun (WGS) entry which is preliminary data.</text>
</comment>
<dbReference type="PIRSF" id="PIRSF010372">
    <property type="entry name" value="PaiB"/>
    <property type="match status" value="1"/>
</dbReference>
<gene>
    <name evidence="1" type="ORF">A8L45_23215</name>
</gene>
<sequence length="215" mass="24151">MHIPSKFKETNLDVLYKFIQENSLGTLVSSAEDFIDADHIPFYLKKGENDQVILQSHIAKANPLWKSCADGQEILIIFHGPDAYISPNFYPSKQETGKAVPTWNYSVVHVRGRIHFKHKTNWILQLLNDISDFHELDQNIPWSVSDAPIDFTEKLINAVVGIEITIESIVGNFKLSQNKSASDYSGVVNGLASSENRSDISVAKQMQNNQHAANK</sequence>
<name>A0A1C3E519_9GAMM</name>
<reference evidence="1 2" key="1">
    <citation type="submission" date="2016-05" db="EMBL/GenBank/DDBJ databases">
        <title>Genomic Taxonomy of the Vibrionaceae.</title>
        <authorList>
            <person name="Gomez-Gil B."/>
            <person name="Enciso-Ibarra J."/>
        </authorList>
    </citation>
    <scope>NUCLEOTIDE SEQUENCE [LARGE SCALE GENOMIC DNA]</scope>
    <source>
        <strain evidence="1 2">CAIM 1920</strain>
    </source>
</reference>
<dbReference type="PANTHER" id="PTHR35802">
    <property type="entry name" value="PROTEASE SYNTHASE AND SPORULATION PROTEIN PAI 2"/>
    <property type="match status" value="1"/>
</dbReference>
<dbReference type="Proteomes" id="UP000094936">
    <property type="component" value="Unassembled WGS sequence"/>
</dbReference>
<dbReference type="EMBL" id="LYBM01000094">
    <property type="protein sequence ID" value="ODA28330.1"/>
    <property type="molecule type" value="Genomic_DNA"/>
</dbReference>
<organism evidence="1 2">
    <name type="scientific">Veronia pacifica</name>
    <dbReference type="NCBI Taxonomy" id="1080227"/>
    <lineage>
        <taxon>Bacteria</taxon>
        <taxon>Pseudomonadati</taxon>
        <taxon>Pseudomonadota</taxon>
        <taxon>Gammaproteobacteria</taxon>
        <taxon>Vibrionales</taxon>
        <taxon>Vibrionaceae</taxon>
        <taxon>Veronia</taxon>
    </lineage>
</organism>
<dbReference type="SUPFAM" id="SSF50475">
    <property type="entry name" value="FMN-binding split barrel"/>
    <property type="match status" value="1"/>
</dbReference>
<protein>
    <recommendedName>
        <fullName evidence="3">Transcriptional regulator</fullName>
    </recommendedName>
</protein>
<dbReference type="Pfam" id="PF04299">
    <property type="entry name" value="FMN_bind_2"/>
    <property type="match status" value="1"/>
</dbReference>
<dbReference type="InterPro" id="IPR007396">
    <property type="entry name" value="TR_PAI2-type"/>
</dbReference>
<dbReference type="Gene3D" id="2.30.110.10">
    <property type="entry name" value="Electron Transport, Fmn-binding Protein, Chain A"/>
    <property type="match status" value="1"/>
</dbReference>
<evidence type="ECO:0000313" key="1">
    <source>
        <dbReference type="EMBL" id="ODA28330.1"/>
    </source>
</evidence>
<evidence type="ECO:0008006" key="3">
    <source>
        <dbReference type="Google" id="ProtNLM"/>
    </source>
</evidence>